<keyword evidence="2" id="KW-1185">Reference proteome</keyword>
<evidence type="ECO:0000313" key="1">
    <source>
        <dbReference type="EMBL" id="CAA7025579.1"/>
    </source>
</evidence>
<gene>
    <name evidence="1" type="ORF">MERR_LOCUS12814</name>
</gene>
<name>A0A6D2IBG2_9BRAS</name>
<dbReference type="EMBL" id="CACVBM020001010">
    <property type="protein sequence ID" value="CAA7025579.1"/>
    <property type="molecule type" value="Genomic_DNA"/>
</dbReference>
<proteinExistence type="predicted"/>
<comment type="caution">
    <text evidence="1">The sequence shown here is derived from an EMBL/GenBank/DDBJ whole genome shotgun (WGS) entry which is preliminary data.</text>
</comment>
<dbReference type="AlphaFoldDB" id="A0A6D2IBG2"/>
<protein>
    <submittedName>
        <fullName evidence="1">Uncharacterized protein</fullName>
    </submittedName>
</protein>
<organism evidence="1 2">
    <name type="scientific">Microthlaspi erraticum</name>
    <dbReference type="NCBI Taxonomy" id="1685480"/>
    <lineage>
        <taxon>Eukaryota</taxon>
        <taxon>Viridiplantae</taxon>
        <taxon>Streptophyta</taxon>
        <taxon>Embryophyta</taxon>
        <taxon>Tracheophyta</taxon>
        <taxon>Spermatophyta</taxon>
        <taxon>Magnoliopsida</taxon>
        <taxon>eudicotyledons</taxon>
        <taxon>Gunneridae</taxon>
        <taxon>Pentapetalae</taxon>
        <taxon>rosids</taxon>
        <taxon>malvids</taxon>
        <taxon>Brassicales</taxon>
        <taxon>Brassicaceae</taxon>
        <taxon>Coluteocarpeae</taxon>
        <taxon>Microthlaspi</taxon>
    </lineage>
</organism>
<evidence type="ECO:0000313" key="2">
    <source>
        <dbReference type="Proteomes" id="UP000467841"/>
    </source>
</evidence>
<sequence length="142" mass="15600">MLFFARVCIWWENLNDFGGGEGELAASAAIDKDDDESIDDRELLSGSREAGLKIDLAVVEELSDGPNDDGWNPMSLRIVSPGRMAVRKSSEIHNNFNSKGSIGIWKLSSGEKGETSFDNVSLATLSKPIMFRHVRRTGGEVR</sequence>
<accession>A0A6D2IBG2</accession>
<reference evidence="1" key="1">
    <citation type="submission" date="2020-01" db="EMBL/GenBank/DDBJ databases">
        <authorList>
            <person name="Mishra B."/>
        </authorList>
    </citation>
    <scope>NUCLEOTIDE SEQUENCE [LARGE SCALE GENOMIC DNA]</scope>
</reference>
<dbReference type="Proteomes" id="UP000467841">
    <property type="component" value="Unassembled WGS sequence"/>
</dbReference>